<dbReference type="Gene3D" id="1.10.10.10">
    <property type="entry name" value="Winged helix-like DNA-binding domain superfamily/Winged helix DNA-binding domain"/>
    <property type="match status" value="1"/>
</dbReference>
<protein>
    <recommendedName>
        <fullName evidence="4">HTH marR-type domain-containing protein</fullName>
    </recommendedName>
</protein>
<dbReference type="SMART" id="SM00347">
    <property type="entry name" value="HTH_MARR"/>
    <property type="match status" value="1"/>
</dbReference>
<dbReference type="Proteomes" id="UP001366166">
    <property type="component" value="Chromosome"/>
</dbReference>
<keyword evidence="1" id="KW-0805">Transcription regulation</keyword>
<gene>
    <name evidence="5" type="ORF">FAK_08480</name>
</gene>
<dbReference type="AlphaFoldDB" id="A0AAU9F119"/>
<accession>A0AAU9F119</accession>
<dbReference type="PROSITE" id="PS50995">
    <property type="entry name" value="HTH_MARR_2"/>
    <property type="match status" value="1"/>
</dbReference>
<keyword evidence="2" id="KW-0238">DNA-binding</keyword>
<dbReference type="RefSeq" id="WP_338605528.1">
    <property type="nucleotide sequence ID" value="NZ_AP028679.1"/>
</dbReference>
<dbReference type="InterPro" id="IPR055166">
    <property type="entry name" value="Transc_reg_Sar_Rot_HTH"/>
</dbReference>
<evidence type="ECO:0000256" key="1">
    <source>
        <dbReference type="ARBA" id="ARBA00023015"/>
    </source>
</evidence>
<dbReference type="GO" id="GO:0003700">
    <property type="term" value="F:DNA-binding transcription factor activity"/>
    <property type="evidence" value="ECO:0007669"/>
    <property type="project" value="InterPro"/>
</dbReference>
<dbReference type="GO" id="GO:0003677">
    <property type="term" value="F:DNA binding"/>
    <property type="evidence" value="ECO:0007669"/>
    <property type="project" value="UniProtKB-KW"/>
</dbReference>
<dbReference type="PRINTS" id="PR00598">
    <property type="entry name" value="HTHMARR"/>
</dbReference>
<keyword evidence="3" id="KW-0804">Transcription</keyword>
<evidence type="ECO:0000256" key="2">
    <source>
        <dbReference type="ARBA" id="ARBA00023125"/>
    </source>
</evidence>
<dbReference type="InterPro" id="IPR036388">
    <property type="entry name" value="WH-like_DNA-bd_sf"/>
</dbReference>
<organism evidence="5 6">
    <name type="scientific">Desulfoferula mesophila</name>
    <dbReference type="NCBI Taxonomy" id="3058419"/>
    <lineage>
        <taxon>Bacteria</taxon>
        <taxon>Pseudomonadati</taxon>
        <taxon>Thermodesulfobacteriota</taxon>
        <taxon>Desulfarculia</taxon>
        <taxon>Desulfarculales</taxon>
        <taxon>Desulfarculaceae</taxon>
        <taxon>Desulfoferula</taxon>
    </lineage>
</organism>
<dbReference type="PANTHER" id="PTHR33164">
    <property type="entry name" value="TRANSCRIPTIONAL REGULATOR, MARR FAMILY"/>
    <property type="match status" value="1"/>
</dbReference>
<keyword evidence="6" id="KW-1185">Reference proteome</keyword>
<evidence type="ECO:0000313" key="6">
    <source>
        <dbReference type="Proteomes" id="UP001366166"/>
    </source>
</evidence>
<dbReference type="EMBL" id="AP028679">
    <property type="protein sequence ID" value="BEQ13782.1"/>
    <property type="molecule type" value="Genomic_DNA"/>
</dbReference>
<dbReference type="SUPFAM" id="SSF46785">
    <property type="entry name" value="Winged helix' DNA-binding domain"/>
    <property type="match status" value="1"/>
</dbReference>
<dbReference type="InterPro" id="IPR039422">
    <property type="entry name" value="MarR/SlyA-like"/>
</dbReference>
<dbReference type="Pfam" id="PF22381">
    <property type="entry name" value="Staph_reg_Sar_Rot"/>
    <property type="match status" value="1"/>
</dbReference>
<dbReference type="InterPro" id="IPR000835">
    <property type="entry name" value="HTH_MarR-typ"/>
</dbReference>
<reference evidence="6" key="1">
    <citation type="journal article" date="2023" name="Arch. Microbiol.">
        <title>Desulfoferula mesophilus gen. nov. sp. nov., a mesophilic sulfate-reducing bacterium isolated from a brackish lake sediment.</title>
        <authorList>
            <person name="Watanabe T."/>
            <person name="Yabe T."/>
            <person name="Tsuji J.M."/>
            <person name="Fukui M."/>
        </authorList>
    </citation>
    <scope>NUCLEOTIDE SEQUENCE [LARGE SCALE GENOMIC DNA]</scope>
    <source>
        <strain evidence="6">12FAK</strain>
    </source>
</reference>
<evidence type="ECO:0000256" key="3">
    <source>
        <dbReference type="ARBA" id="ARBA00023163"/>
    </source>
</evidence>
<feature type="domain" description="HTH marR-type" evidence="4">
    <location>
        <begin position="13"/>
        <end position="147"/>
    </location>
</feature>
<dbReference type="PANTHER" id="PTHR33164:SF43">
    <property type="entry name" value="HTH-TYPE TRANSCRIPTIONAL REPRESSOR YETL"/>
    <property type="match status" value="1"/>
</dbReference>
<dbReference type="KEGG" id="dmp:FAK_08480"/>
<sequence length="152" mass="17348">MSISRYRSSLSVDEKVLMSMVRVSELFKKTASEIFKNYGLTFTQYNVLRVLNASEDGTNTITKVSKILLVTGANMTGVAKRMERDGFLLRKRYSQDERVTLLEITPKGRKALENIQPEKEKHIDNFVGELSGEEKTHVLALLKQIYSKNESK</sequence>
<evidence type="ECO:0000313" key="5">
    <source>
        <dbReference type="EMBL" id="BEQ13782.1"/>
    </source>
</evidence>
<proteinExistence type="predicted"/>
<dbReference type="GO" id="GO:0006950">
    <property type="term" value="P:response to stress"/>
    <property type="evidence" value="ECO:0007669"/>
    <property type="project" value="TreeGrafter"/>
</dbReference>
<evidence type="ECO:0000259" key="4">
    <source>
        <dbReference type="PROSITE" id="PS50995"/>
    </source>
</evidence>
<name>A0AAU9F119_9BACT</name>
<dbReference type="InterPro" id="IPR036390">
    <property type="entry name" value="WH_DNA-bd_sf"/>
</dbReference>